<comment type="caution">
    <text evidence="1">The sequence shown here is derived from an EMBL/GenBank/DDBJ whole genome shotgun (WGS) entry which is preliminary data.</text>
</comment>
<evidence type="ECO:0000313" key="2">
    <source>
        <dbReference type="Proteomes" id="UP000814140"/>
    </source>
</evidence>
<reference evidence="1" key="2">
    <citation type="journal article" date="2022" name="New Phytol.">
        <title>Evolutionary transition to the ectomycorrhizal habit in the genomes of a hyperdiverse lineage of mushroom-forming fungi.</title>
        <authorList>
            <person name="Looney B."/>
            <person name="Miyauchi S."/>
            <person name="Morin E."/>
            <person name="Drula E."/>
            <person name="Courty P.E."/>
            <person name="Kohler A."/>
            <person name="Kuo A."/>
            <person name="LaButti K."/>
            <person name="Pangilinan J."/>
            <person name="Lipzen A."/>
            <person name="Riley R."/>
            <person name="Andreopoulos W."/>
            <person name="He G."/>
            <person name="Johnson J."/>
            <person name="Nolan M."/>
            <person name="Tritt A."/>
            <person name="Barry K.W."/>
            <person name="Grigoriev I.V."/>
            <person name="Nagy L.G."/>
            <person name="Hibbett D."/>
            <person name="Henrissat B."/>
            <person name="Matheny P.B."/>
            <person name="Labbe J."/>
            <person name="Martin F.M."/>
        </authorList>
    </citation>
    <scope>NUCLEOTIDE SEQUENCE</scope>
    <source>
        <strain evidence="1">HHB10654</strain>
    </source>
</reference>
<sequence length="285" mass="31180">MSLTFALPDAPDQYLTFTSADPNGGSPDNIDLSDLQRLCGSTIGKPRAIYRATLGSANDKVICKVARGEPAMKLLAHEASIYRDLTPLQGSRMPHCLGHFIGDTSEGVAGCLLLEDCGEPITSAVDCLQDLDKPTKEAIFELMVAVHDAGLTHMNLQGRHLLVRDGIIKLISFEKATQHTCVRSAPIVVGGVHPYAEELSCAELHMFGINMCIWKLPGVSCWGRLHPLELLDDPLALAELGPEYDTHEERVKKARSAIEEHLKEYEPERWAARQAEQDSSADTAN</sequence>
<gene>
    <name evidence="1" type="ORF">BV25DRAFT_1833025</name>
</gene>
<protein>
    <submittedName>
        <fullName evidence="1">Uncharacterized protein</fullName>
    </submittedName>
</protein>
<dbReference type="EMBL" id="MU277286">
    <property type="protein sequence ID" value="KAI0055578.1"/>
    <property type="molecule type" value="Genomic_DNA"/>
</dbReference>
<reference evidence="1" key="1">
    <citation type="submission" date="2021-03" db="EMBL/GenBank/DDBJ databases">
        <authorList>
            <consortium name="DOE Joint Genome Institute"/>
            <person name="Ahrendt S."/>
            <person name="Looney B.P."/>
            <person name="Miyauchi S."/>
            <person name="Morin E."/>
            <person name="Drula E."/>
            <person name="Courty P.E."/>
            <person name="Chicoki N."/>
            <person name="Fauchery L."/>
            <person name="Kohler A."/>
            <person name="Kuo A."/>
            <person name="Labutti K."/>
            <person name="Pangilinan J."/>
            <person name="Lipzen A."/>
            <person name="Riley R."/>
            <person name="Andreopoulos W."/>
            <person name="He G."/>
            <person name="Johnson J."/>
            <person name="Barry K.W."/>
            <person name="Grigoriev I.V."/>
            <person name="Nagy L."/>
            <person name="Hibbett D."/>
            <person name="Henrissat B."/>
            <person name="Matheny P.B."/>
            <person name="Labbe J."/>
            <person name="Martin F."/>
        </authorList>
    </citation>
    <scope>NUCLEOTIDE SEQUENCE</scope>
    <source>
        <strain evidence="1">HHB10654</strain>
    </source>
</reference>
<keyword evidence="2" id="KW-1185">Reference proteome</keyword>
<name>A0ACB8SH50_9AGAM</name>
<accession>A0ACB8SH50</accession>
<proteinExistence type="predicted"/>
<organism evidence="1 2">
    <name type="scientific">Artomyces pyxidatus</name>
    <dbReference type="NCBI Taxonomy" id="48021"/>
    <lineage>
        <taxon>Eukaryota</taxon>
        <taxon>Fungi</taxon>
        <taxon>Dikarya</taxon>
        <taxon>Basidiomycota</taxon>
        <taxon>Agaricomycotina</taxon>
        <taxon>Agaricomycetes</taxon>
        <taxon>Russulales</taxon>
        <taxon>Auriscalpiaceae</taxon>
        <taxon>Artomyces</taxon>
    </lineage>
</organism>
<dbReference type="Proteomes" id="UP000814140">
    <property type="component" value="Unassembled WGS sequence"/>
</dbReference>
<evidence type="ECO:0000313" key="1">
    <source>
        <dbReference type="EMBL" id="KAI0055578.1"/>
    </source>
</evidence>